<proteinExistence type="predicted"/>
<evidence type="ECO:0000313" key="3">
    <source>
        <dbReference type="Proteomes" id="UP000320475"/>
    </source>
</evidence>
<dbReference type="AlphaFoldDB" id="A0A507DDA8"/>
<accession>A0A507DDA8</accession>
<dbReference type="Proteomes" id="UP000320475">
    <property type="component" value="Unassembled WGS sequence"/>
</dbReference>
<dbReference type="VEuPathDB" id="FungiDB:SeMB42_g00853"/>
<dbReference type="EMBL" id="QEAM01000044">
    <property type="protein sequence ID" value="TPX48870.1"/>
    <property type="molecule type" value="Genomic_DNA"/>
</dbReference>
<name>A0A507DDA8_9FUNG</name>
<comment type="caution">
    <text evidence="2">The sequence shown here is derived from an EMBL/GenBank/DDBJ whole genome shotgun (WGS) entry which is preliminary data.</text>
</comment>
<sequence length="188" mass="21544">MNIGDAKDHVVRRLVLITRSEWNKVYEDLQNAFSKANPDDTSLACLSVFEHYSDLMNNIQRNSYVKLRQMAAIPDINLMDFDKMRYDPIEYFPDDFDEVNERAEALHEAMRKGERLGYVVIGDDRLERCQLKRIGSIYPSTQYISHNSVPQPGIYTDGHNSDSSPSESPYVTNGDSSGCNLTMMTMKM</sequence>
<gene>
    <name evidence="2" type="ORF">SeLEV6574_g01809</name>
</gene>
<feature type="compositionally biased region" description="Polar residues" evidence="1">
    <location>
        <begin position="161"/>
        <end position="177"/>
    </location>
</feature>
<evidence type="ECO:0000256" key="1">
    <source>
        <dbReference type="SAM" id="MobiDB-lite"/>
    </source>
</evidence>
<protein>
    <submittedName>
        <fullName evidence="2">Uncharacterized protein</fullName>
    </submittedName>
</protein>
<feature type="region of interest" description="Disordered" evidence="1">
    <location>
        <begin position="148"/>
        <end position="177"/>
    </location>
</feature>
<evidence type="ECO:0000313" key="2">
    <source>
        <dbReference type="EMBL" id="TPX48870.1"/>
    </source>
</evidence>
<organism evidence="2 3">
    <name type="scientific">Synchytrium endobioticum</name>
    <dbReference type="NCBI Taxonomy" id="286115"/>
    <lineage>
        <taxon>Eukaryota</taxon>
        <taxon>Fungi</taxon>
        <taxon>Fungi incertae sedis</taxon>
        <taxon>Chytridiomycota</taxon>
        <taxon>Chytridiomycota incertae sedis</taxon>
        <taxon>Chytridiomycetes</taxon>
        <taxon>Synchytriales</taxon>
        <taxon>Synchytriaceae</taxon>
        <taxon>Synchytrium</taxon>
    </lineage>
</organism>
<reference evidence="2 3" key="1">
    <citation type="journal article" date="2019" name="Sci. Rep.">
        <title>Comparative genomics of chytrid fungi reveal insights into the obligate biotrophic and pathogenic lifestyle of Synchytrium endobioticum.</title>
        <authorList>
            <person name="van de Vossenberg B.T.L.H."/>
            <person name="Warris S."/>
            <person name="Nguyen H.D.T."/>
            <person name="van Gent-Pelzer M.P.E."/>
            <person name="Joly D.L."/>
            <person name="van de Geest H.C."/>
            <person name="Bonants P.J.M."/>
            <person name="Smith D.S."/>
            <person name="Levesque C.A."/>
            <person name="van der Lee T.A.J."/>
        </authorList>
    </citation>
    <scope>NUCLEOTIDE SEQUENCE [LARGE SCALE GENOMIC DNA]</scope>
    <source>
        <strain evidence="2 3">LEV6574</strain>
    </source>
</reference>